<dbReference type="InterPro" id="IPR003735">
    <property type="entry name" value="Metal_Tscrpt_repr"/>
</dbReference>
<dbReference type="AlphaFoldDB" id="A0A9D1HFU0"/>
<name>A0A9D1HFU0_9FIRM</name>
<proteinExistence type="predicted"/>
<evidence type="ECO:0000313" key="2">
    <source>
        <dbReference type="Proteomes" id="UP000824164"/>
    </source>
</evidence>
<dbReference type="Proteomes" id="UP000824164">
    <property type="component" value="Unassembled WGS sequence"/>
</dbReference>
<sequence length="111" mass="12480">MSEKNHNIQTACGKETCCCRHKTTPRNEKELRQLQNRLKRMMGQLGGISKMLEENRYCGDILVQVAAVESALQSFGYLVLQDHLETCVVEEIQKGNTGIMAEAVGLIKKLK</sequence>
<reference evidence="1" key="2">
    <citation type="journal article" date="2021" name="PeerJ">
        <title>Extensive microbial diversity within the chicken gut microbiome revealed by metagenomics and culture.</title>
        <authorList>
            <person name="Gilroy R."/>
            <person name="Ravi A."/>
            <person name="Getino M."/>
            <person name="Pursley I."/>
            <person name="Horton D.L."/>
            <person name="Alikhan N.F."/>
            <person name="Baker D."/>
            <person name="Gharbi K."/>
            <person name="Hall N."/>
            <person name="Watson M."/>
            <person name="Adriaenssens E.M."/>
            <person name="Foster-Nyarko E."/>
            <person name="Jarju S."/>
            <person name="Secka A."/>
            <person name="Antonio M."/>
            <person name="Oren A."/>
            <person name="Chaudhuri R.R."/>
            <person name="La Ragione R."/>
            <person name="Hildebrand F."/>
            <person name="Pallen M.J."/>
        </authorList>
    </citation>
    <scope>NUCLEOTIDE SEQUENCE</scope>
    <source>
        <strain evidence="1">CHK187-14744</strain>
    </source>
</reference>
<dbReference type="InterPro" id="IPR038390">
    <property type="entry name" value="Metal_Tscrpt_repr_sf"/>
</dbReference>
<dbReference type="Gene3D" id="1.20.58.1000">
    <property type="entry name" value="Metal-sensitive repressor, helix protomer"/>
    <property type="match status" value="1"/>
</dbReference>
<evidence type="ECO:0000313" key="1">
    <source>
        <dbReference type="EMBL" id="HIU02501.1"/>
    </source>
</evidence>
<dbReference type="PANTHER" id="PTHR33677:SF3">
    <property type="entry name" value="COPPER-SENSING TRANSCRIPTIONAL REPRESSOR RICR"/>
    <property type="match status" value="1"/>
</dbReference>
<dbReference type="PANTHER" id="PTHR33677">
    <property type="entry name" value="TRANSCRIPTIONAL REPRESSOR FRMR-RELATED"/>
    <property type="match status" value="1"/>
</dbReference>
<protein>
    <submittedName>
        <fullName evidence="1">Metal-sensing transcriptional repressor</fullName>
    </submittedName>
</protein>
<gene>
    <name evidence="1" type="ORF">IAB63_04535</name>
</gene>
<accession>A0A9D1HFU0</accession>
<dbReference type="EMBL" id="DVLT01000032">
    <property type="protein sequence ID" value="HIU02501.1"/>
    <property type="molecule type" value="Genomic_DNA"/>
</dbReference>
<dbReference type="GO" id="GO:0046872">
    <property type="term" value="F:metal ion binding"/>
    <property type="evidence" value="ECO:0007669"/>
    <property type="project" value="InterPro"/>
</dbReference>
<dbReference type="Pfam" id="PF02583">
    <property type="entry name" value="Trns_repr_metal"/>
    <property type="match status" value="1"/>
</dbReference>
<comment type="caution">
    <text evidence="1">The sequence shown here is derived from an EMBL/GenBank/DDBJ whole genome shotgun (WGS) entry which is preliminary data.</text>
</comment>
<organism evidence="1 2">
    <name type="scientific">Candidatus Onthocola gallistercoris</name>
    <dbReference type="NCBI Taxonomy" id="2840876"/>
    <lineage>
        <taxon>Bacteria</taxon>
        <taxon>Bacillati</taxon>
        <taxon>Bacillota</taxon>
        <taxon>Bacilli</taxon>
        <taxon>Candidatus Onthocola</taxon>
    </lineage>
</organism>
<reference evidence="1" key="1">
    <citation type="submission" date="2020-10" db="EMBL/GenBank/DDBJ databases">
        <authorList>
            <person name="Gilroy R."/>
        </authorList>
    </citation>
    <scope>NUCLEOTIDE SEQUENCE</scope>
    <source>
        <strain evidence="1">CHK187-14744</strain>
    </source>
</reference>
<dbReference type="GO" id="GO:0045892">
    <property type="term" value="P:negative regulation of DNA-templated transcription"/>
    <property type="evidence" value="ECO:0007669"/>
    <property type="project" value="UniProtKB-ARBA"/>
</dbReference>
<dbReference type="GO" id="GO:0003677">
    <property type="term" value="F:DNA binding"/>
    <property type="evidence" value="ECO:0007669"/>
    <property type="project" value="InterPro"/>
</dbReference>